<proteinExistence type="predicted"/>
<dbReference type="Proteomes" id="UP000178023">
    <property type="component" value="Unassembled WGS sequence"/>
</dbReference>
<sequence length="146" mass="16410">MNKLFSQCFLAQIDNNIRIGAIAVFGETKEQIVNQGAAALKQIYSEREGYKNHGTTAYEIPEKLIRYALGSGKKFFCMACMVIKGRRMFLSGGAMIEESQDAAWEKGMKQLLDAHPPDDGWNNHIVMAYETPREILEEALATYQAL</sequence>
<comment type="caution">
    <text evidence="1">The sequence shown here is derived from an EMBL/GenBank/DDBJ whole genome shotgun (WGS) entry which is preliminary data.</text>
</comment>
<gene>
    <name evidence="1" type="ORF">A2750_01930</name>
</gene>
<name>A0A1F8F7B4_9BACT</name>
<dbReference type="AlphaFoldDB" id="A0A1F8F7B4"/>
<accession>A0A1F8F7B4</accession>
<reference evidence="1 2" key="1">
    <citation type="journal article" date="2016" name="Nat. Commun.">
        <title>Thousands of microbial genomes shed light on interconnected biogeochemical processes in an aquifer system.</title>
        <authorList>
            <person name="Anantharaman K."/>
            <person name="Brown C.T."/>
            <person name="Hug L.A."/>
            <person name="Sharon I."/>
            <person name="Castelle C.J."/>
            <person name="Probst A.J."/>
            <person name="Thomas B.C."/>
            <person name="Singh A."/>
            <person name="Wilkins M.J."/>
            <person name="Karaoz U."/>
            <person name="Brodie E.L."/>
            <person name="Williams K.H."/>
            <person name="Hubbard S.S."/>
            <person name="Banfield J.F."/>
        </authorList>
    </citation>
    <scope>NUCLEOTIDE SEQUENCE [LARGE SCALE GENOMIC DNA]</scope>
</reference>
<dbReference type="EMBL" id="MGJL01000004">
    <property type="protein sequence ID" value="OGN08460.1"/>
    <property type="molecule type" value="Genomic_DNA"/>
</dbReference>
<evidence type="ECO:0000313" key="2">
    <source>
        <dbReference type="Proteomes" id="UP000178023"/>
    </source>
</evidence>
<evidence type="ECO:0000313" key="1">
    <source>
        <dbReference type="EMBL" id="OGN08460.1"/>
    </source>
</evidence>
<organism evidence="1 2">
    <name type="scientific">Candidatus Yanofskybacteria bacterium RIFCSPHIGHO2_01_FULL_45_42</name>
    <dbReference type="NCBI Taxonomy" id="1802671"/>
    <lineage>
        <taxon>Bacteria</taxon>
        <taxon>Candidatus Yanofskyibacteriota</taxon>
    </lineage>
</organism>
<protein>
    <submittedName>
        <fullName evidence="1">Uncharacterized protein</fullName>
    </submittedName>
</protein>